<keyword evidence="2" id="KW-1185">Reference proteome</keyword>
<protein>
    <submittedName>
        <fullName evidence="1">Uncharacterized protein</fullName>
    </submittedName>
</protein>
<reference evidence="1" key="1">
    <citation type="journal article" date="2022" name="bioRxiv">
        <title>Sequencing and chromosome-scale assembly of the giantPleurodeles waltlgenome.</title>
        <authorList>
            <person name="Brown T."/>
            <person name="Elewa A."/>
            <person name="Iarovenko S."/>
            <person name="Subramanian E."/>
            <person name="Araus A.J."/>
            <person name="Petzold A."/>
            <person name="Susuki M."/>
            <person name="Suzuki K.-i.T."/>
            <person name="Hayashi T."/>
            <person name="Toyoda A."/>
            <person name="Oliveira C."/>
            <person name="Osipova E."/>
            <person name="Leigh N.D."/>
            <person name="Simon A."/>
            <person name="Yun M.H."/>
        </authorList>
    </citation>
    <scope>NUCLEOTIDE SEQUENCE</scope>
    <source>
        <strain evidence="1">20211129_DDA</strain>
        <tissue evidence="1">Liver</tissue>
    </source>
</reference>
<name>A0AAV7TVB7_PLEWA</name>
<dbReference type="AlphaFoldDB" id="A0AAV7TVB7"/>
<dbReference type="EMBL" id="JANPWB010000006">
    <property type="protein sequence ID" value="KAJ1180391.1"/>
    <property type="molecule type" value="Genomic_DNA"/>
</dbReference>
<accession>A0AAV7TVB7</accession>
<comment type="caution">
    <text evidence="1">The sequence shown here is derived from an EMBL/GenBank/DDBJ whole genome shotgun (WGS) entry which is preliminary data.</text>
</comment>
<evidence type="ECO:0000313" key="2">
    <source>
        <dbReference type="Proteomes" id="UP001066276"/>
    </source>
</evidence>
<organism evidence="1 2">
    <name type="scientific">Pleurodeles waltl</name>
    <name type="common">Iberian ribbed newt</name>
    <dbReference type="NCBI Taxonomy" id="8319"/>
    <lineage>
        <taxon>Eukaryota</taxon>
        <taxon>Metazoa</taxon>
        <taxon>Chordata</taxon>
        <taxon>Craniata</taxon>
        <taxon>Vertebrata</taxon>
        <taxon>Euteleostomi</taxon>
        <taxon>Amphibia</taxon>
        <taxon>Batrachia</taxon>
        <taxon>Caudata</taxon>
        <taxon>Salamandroidea</taxon>
        <taxon>Salamandridae</taxon>
        <taxon>Pleurodelinae</taxon>
        <taxon>Pleurodeles</taxon>
    </lineage>
</organism>
<proteinExistence type="predicted"/>
<dbReference type="Proteomes" id="UP001066276">
    <property type="component" value="Chromosome 3_2"/>
</dbReference>
<gene>
    <name evidence="1" type="ORF">NDU88_005612</name>
</gene>
<evidence type="ECO:0000313" key="1">
    <source>
        <dbReference type="EMBL" id="KAJ1180391.1"/>
    </source>
</evidence>
<sequence length="118" mass="13011">MLGAAEEKRAYAEGVGGLARLAALTRECCGSRLWAPYAESERSLSLCGWISWDELDGPWGSPGVLSEPLQAAYEGTHTENTDTRQMQGPLHLRCVRLQVFAFPVDQEILEDAPFQDIT</sequence>